<keyword evidence="1" id="KW-0472">Membrane</keyword>
<evidence type="ECO:0000313" key="2">
    <source>
        <dbReference type="EMBL" id="RKN80369.1"/>
    </source>
</evidence>
<feature type="transmembrane region" description="Helical" evidence="1">
    <location>
        <begin position="7"/>
        <end position="29"/>
    </location>
</feature>
<proteinExistence type="predicted"/>
<keyword evidence="1" id="KW-1133">Transmembrane helix</keyword>
<dbReference type="InterPro" id="IPR018681">
    <property type="entry name" value="DUF2165_transmembrane"/>
</dbReference>
<organism evidence="2 3">
    <name type="scientific">Ulvibacterium marinum</name>
    <dbReference type="NCBI Taxonomy" id="2419782"/>
    <lineage>
        <taxon>Bacteria</taxon>
        <taxon>Pseudomonadati</taxon>
        <taxon>Bacteroidota</taxon>
        <taxon>Flavobacteriia</taxon>
        <taxon>Flavobacteriales</taxon>
        <taxon>Flavobacteriaceae</taxon>
        <taxon>Ulvibacterium</taxon>
    </lineage>
</organism>
<gene>
    <name evidence="2" type="ORF">D7Z94_16465</name>
</gene>
<feature type="transmembrane region" description="Helical" evidence="1">
    <location>
        <begin position="140"/>
        <end position="161"/>
    </location>
</feature>
<accession>A0A3B0C7G7</accession>
<feature type="transmembrane region" description="Helical" evidence="1">
    <location>
        <begin position="109"/>
        <end position="128"/>
    </location>
</feature>
<feature type="transmembrane region" description="Helical" evidence="1">
    <location>
        <begin position="65"/>
        <end position="88"/>
    </location>
</feature>
<name>A0A3B0C7G7_9FLAO</name>
<dbReference type="Proteomes" id="UP000276603">
    <property type="component" value="Unassembled WGS sequence"/>
</dbReference>
<evidence type="ECO:0000256" key="1">
    <source>
        <dbReference type="SAM" id="Phobius"/>
    </source>
</evidence>
<dbReference type="OrthoDB" id="7618855at2"/>
<comment type="caution">
    <text evidence="2">The sequence shown here is derived from an EMBL/GenBank/DDBJ whole genome shotgun (WGS) entry which is preliminary data.</text>
</comment>
<dbReference type="EMBL" id="RBCJ01000003">
    <property type="protein sequence ID" value="RKN80369.1"/>
    <property type="molecule type" value="Genomic_DNA"/>
</dbReference>
<keyword evidence="3" id="KW-1185">Reference proteome</keyword>
<keyword evidence="1" id="KW-0812">Transmembrane</keyword>
<protein>
    <submittedName>
        <fullName evidence="2">DUF2165 domain-containing protein</fullName>
    </submittedName>
</protein>
<dbReference type="RefSeq" id="WP_120713179.1">
    <property type="nucleotide sequence ID" value="NZ_RBCJ01000003.1"/>
</dbReference>
<sequence length="170" mass="19414">MYSTALLLRIAKVVSIFAIGMMAFIIVIGNTTDYYTNYYFVEHVLKMDTIFPESNIQYRDINNPILIHAGYILLIILEAIMAFCCLKGSWILFKNLKSDATTFHAAKKWSIAGLIVGIIIWFFGFEVIGGEWFAMWQSSVWNGLGSAERIVTFMVLTLILLHLKDEELEN</sequence>
<dbReference type="Pfam" id="PF09933">
    <property type="entry name" value="DUF2165"/>
    <property type="match status" value="1"/>
</dbReference>
<evidence type="ECO:0000313" key="3">
    <source>
        <dbReference type="Proteomes" id="UP000276603"/>
    </source>
</evidence>
<reference evidence="2 3" key="1">
    <citation type="submission" date="2018-10" db="EMBL/GenBank/DDBJ databases">
        <title>Ulvibacterium marinum gen. nov., sp. nov., a novel marine bacterium of the family Flavobacteriaceae, isolated from a culture of the green alga Ulva prolifera.</title>
        <authorList>
            <person name="Zhang Z."/>
        </authorList>
    </citation>
    <scope>NUCLEOTIDE SEQUENCE [LARGE SCALE GENOMIC DNA]</scope>
    <source>
        <strain evidence="2 3">CCMM003</strain>
    </source>
</reference>
<dbReference type="AlphaFoldDB" id="A0A3B0C7G7"/>